<comment type="caution">
    <text evidence="1">The sequence shown here is derived from an EMBL/GenBank/DDBJ whole genome shotgun (WGS) entry which is preliminary data.</text>
</comment>
<evidence type="ECO:0000313" key="1">
    <source>
        <dbReference type="EMBL" id="KAH7839728.1"/>
    </source>
</evidence>
<name>A0ACB7XG44_9ERIC</name>
<protein>
    <submittedName>
        <fullName evidence="1">Uncharacterized protein</fullName>
    </submittedName>
</protein>
<dbReference type="EMBL" id="CM037160">
    <property type="protein sequence ID" value="KAH7839728.1"/>
    <property type="molecule type" value="Genomic_DNA"/>
</dbReference>
<organism evidence="1 2">
    <name type="scientific">Vaccinium darrowii</name>
    <dbReference type="NCBI Taxonomy" id="229202"/>
    <lineage>
        <taxon>Eukaryota</taxon>
        <taxon>Viridiplantae</taxon>
        <taxon>Streptophyta</taxon>
        <taxon>Embryophyta</taxon>
        <taxon>Tracheophyta</taxon>
        <taxon>Spermatophyta</taxon>
        <taxon>Magnoliopsida</taxon>
        <taxon>eudicotyledons</taxon>
        <taxon>Gunneridae</taxon>
        <taxon>Pentapetalae</taxon>
        <taxon>asterids</taxon>
        <taxon>Ericales</taxon>
        <taxon>Ericaceae</taxon>
        <taxon>Vaccinioideae</taxon>
        <taxon>Vaccinieae</taxon>
        <taxon>Vaccinium</taxon>
    </lineage>
</organism>
<accession>A0ACB7XG44</accession>
<evidence type="ECO:0000313" key="2">
    <source>
        <dbReference type="Proteomes" id="UP000828048"/>
    </source>
</evidence>
<dbReference type="Proteomes" id="UP000828048">
    <property type="component" value="Chromosome 10"/>
</dbReference>
<gene>
    <name evidence="1" type="ORF">Vadar_007948</name>
</gene>
<sequence>MAATTIAKQAIYPEYDWAKQVKEFEDTKAGVKGLVDSGITTLPRFLIHPPESVENPPQLHPLELPTVDLEGVLQGGGAAQRREAVVEGIRTAVAEWGFFRVVNHGVPSEVMEGMLAVVRRFHEQRSEDKAEYYSADSMQRVRFTNNLPAGEFDSANWKDTLFFFFFMMIIWILKLFLLFADNIGGLQVRHKNQWVDVPPLPGTLIANIGDLISYVDETQACILIISNDKFVGVEHRVLAQPIGPRVSVACFFTPISTASAKPFGPIKELLSDENPAIYRECLFSEYYTLPHFKI</sequence>
<reference evidence="1 2" key="1">
    <citation type="journal article" date="2021" name="Hortic Res">
        <title>High-quality reference genome and annotation aids understanding of berry development for evergreen blueberry (Vaccinium darrowii).</title>
        <authorList>
            <person name="Yu J."/>
            <person name="Hulse-Kemp A.M."/>
            <person name="Babiker E."/>
            <person name="Staton M."/>
        </authorList>
    </citation>
    <scope>NUCLEOTIDE SEQUENCE [LARGE SCALE GENOMIC DNA]</scope>
    <source>
        <strain evidence="2">cv. NJ 8807/NJ 8810</strain>
        <tissue evidence="1">Young leaf</tissue>
    </source>
</reference>
<proteinExistence type="predicted"/>
<keyword evidence="2" id="KW-1185">Reference proteome</keyword>